<sequence length="360" mass="36877">MEDYIPDEEAVDGGDGGGGGGSSLDARLAAAEAEAAAALAAGIPPLLAGMDVAAVEGFEFDATDEADEDEADLPPWDESVPALNSVFLTGRAGKDPVTREFPSGARLTSFTLAVPRDNFGQAAAEAGASAATWRAVADTTDWFDIDAWGRLAERVERVVRKGGRLAVAGELDIQEWVDATTGELRSRPLIVLSEVEALDGRGGGGGGRPPPSQSRARGRARRPAAAAAMAAAAAAAAMAAAAAAAAMAAVAAATVAAPVAPAAPAAMGSRRGGGRPGHRPLRRRRRGGRMARRSGRRGRRQRPAPPPAGPALARGRRPPRRRRRRPPTRRQGVGGAALAASAGGSRGRTCPRFDCPPRAP</sequence>
<comment type="caution">
    <text evidence="1">The sequence shown here is derived from an EMBL/GenBank/DDBJ whole genome shotgun (WGS) entry which is preliminary data.</text>
</comment>
<keyword evidence="2" id="KW-1185">Reference proteome</keyword>
<gene>
    <name evidence="1" type="ORF">I4F81_002920</name>
</gene>
<dbReference type="EMBL" id="CM020618">
    <property type="protein sequence ID" value="KAK1860331.1"/>
    <property type="molecule type" value="Genomic_DNA"/>
</dbReference>
<proteinExistence type="predicted"/>
<organism evidence="1 2">
    <name type="scientific">Pyropia yezoensis</name>
    <name type="common">Susabi-nori</name>
    <name type="synonym">Porphyra yezoensis</name>
    <dbReference type="NCBI Taxonomy" id="2788"/>
    <lineage>
        <taxon>Eukaryota</taxon>
        <taxon>Rhodophyta</taxon>
        <taxon>Bangiophyceae</taxon>
        <taxon>Bangiales</taxon>
        <taxon>Bangiaceae</taxon>
        <taxon>Pyropia</taxon>
    </lineage>
</organism>
<protein>
    <submittedName>
        <fullName evidence="1">Uncharacterized protein</fullName>
    </submittedName>
</protein>
<dbReference type="Proteomes" id="UP000798662">
    <property type="component" value="Chromosome 1"/>
</dbReference>
<accession>A0ACC3BSD7</accession>
<evidence type="ECO:0000313" key="2">
    <source>
        <dbReference type="Proteomes" id="UP000798662"/>
    </source>
</evidence>
<evidence type="ECO:0000313" key="1">
    <source>
        <dbReference type="EMBL" id="KAK1860331.1"/>
    </source>
</evidence>
<reference evidence="1" key="1">
    <citation type="submission" date="2019-11" db="EMBL/GenBank/DDBJ databases">
        <title>Nori genome reveals adaptations in red seaweeds to the harsh intertidal environment.</title>
        <authorList>
            <person name="Wang D."/>
            <person name="Mao Y."/>
        </authorList>
    </citation>
    <scope>NUCLEOTIDE SEQUENCE</scope>
    <source>
        <tissue evidence="1">Gametophyte</tissue>
    </source>
</reference>
<name>A0ACC3BSD7_PYRYE</name>